<feature type="region of interest" description="Disordered" evidence="1">
    <location>
        <begin position="65"/>
        <end position="88"/>
    </location>
</feature>
<organism evidence="3 4">
    <name type="scientific">Xaviernesmea oryzae</name>
    <dbReference type="NCBI Taxonomy" id="464029"/>
    <lineage>
        <taxon>Bacteria</taxon>
        <taxon>Pseudomonadati</taxon>
        <taxon>Pseudomonadota</taxon>
        <taxon>Alphaproteobacteria</taxon>
        <taxon>Hyphomicrobiales</taxon>
        <taxon>Rhizobiaceae</taxon>
        <taxon>Rhizobium/Agrobacterium group</taxon>
        <taxon>Xaviernesmea</taxon>
    </lineage>
</organism>
<dbReference type="AlphaFoldDB" id="A0A1Q9ATT0"/>
<proteinExistence type="predicted"/>
<evidence type="ECO:0000256" key="1">
    <source>
        <dbReference type="SAM" id="MobiDB-lite"/>
    </source>
</evidence>
<keyword evidence="2" id="KW-1133">Transmembrane helix</keyword>
<dbReference type="Gene3D" id="1.10.150.20">
    <property type="entry name" value="5' to 3' exonuclease, C-terminal subdomain"/>
    <property type="match status" value="1"/>
</dbReference>
<keyword evidence="2" id="KW-0472">Membrane</keyword>
<comment type="caution">
    <text evidence="3">The sequence shown here is derived from an EMBL/GenBank/DDBJ whole genome shotgun (WGS) entry which is preliminary data.</text>
</comment>
<protein>
    <submittedName>
        <fullName evidence="3">Uncharacterized protein</fullName>
    </submittedName>
</protein>
<sequence length="251" mass="25302">MNAAQVNQDISALADWLKQMPSLQMSPLMQNPVAAFAAATAVGLGVTSQLAGLMMGAIQGMTEPSRRAASASARQAPAEPEQTASDAVGAAEEVAADGVVADQAAEDAVAPVAVPASEAVSDAPTQASAPAAETVAVPKSSRAKPVSAGSAAKAASAKTASDSPAVDKGAPAKTTSPARRRGAKGGADDLKRISGIGPKLEQVLNGLGVTRYAEIAGWSEDDVTRVDAQLGVSGRIVRDRWVEQARALIKN</sequence>
<feature type="compositionally biased region" description="Low complexity" evidence="1">
    <location>
        <begin position="67"/>
        <end position="88"/>
    </location>
</feature>
<dbReference type="Proteomes" id="UP000186364">
    <property type="component" value="Unassembled WGS sequence"/>
</dbReference>
<feature type="region of interest" description="Disordered" evidence="1">
    <location>
        <begin position="120"/>
        <end position="192"/>
    </location>
</feature>
<keyword evidence="2" id="KW-0812">Transmembrane</keyword>
<gene>
    <name evidence="3" type="ORF">BJF93_16595</name>
</gene>
<reference evidence="3 4" key="1">
    <citation type="submission" date="2016-09" db="EMBL/GenBank/DDBJ databases">
        <title>Rhizobium sp. nov., a novel species isolated from the rice rhizosphere.</title>
        <authorList>
            <person name="Zhao J."/>
            <person name="Zhang X."/>
        </authorList>
    </citation>
    <scope>NUCLEOTIDE SEQUENCE [LARGE SCALE GENOMIC DNA]</scope>
    <source>
        <strain evidence="3 4">1.7048</strain>
    </source>
</reference>
<feature type="transmembrane region" description="Helical" evidence="2">
    <location>
        <begin position="33"/>
        <end position="58"/>
    </location>
</feature>
<name>A0A1Q9ATT0_9HYPH</name>
<dbReference type="EMBL" id="MKIP01000057">
    <property type="protein sequence ID" value="OLP58768.1"/>
    <property type="molecule type" value="Genomic_DNA"/>
</dbReference>
<evidence type="ECO:0000313" key="4">
    <source>
        <dbReference type="Proteomes" id="UP000186364"/>
    </source>
</evidence>
<evidence type="ECO:0000313" key="3">
    <source>
        <dbReference type="EMBL" id="OLP58768.1"/>
    </source>
</evidence>
<accession>A0A1Q9ATT0</accession>
<evidence type="ECO:0000256" key="2">
    <source>
        <dbReference type="SAM" id="Phobius"/>
    </source>
</evidence>
<keyword evidence="4" id="KW-1185">Reference proteome</keyword>
<feature type="compositionally biased region" description="Low complexity" evidence="1">
    <location>
        <begin position="143"/>
        <end position="164"/>
    </location>
</feature>